<name>T1BC12_9ZZZZ</name>
<feature type="non-terminal residue" evidence="2">
    <location>
        <position position="188"/>
    </location>
</feature>
<proteinExistence type="predicted"/>
<feature type="domain" description="Reverse transcriptase" evidence="1">
    <location>
        <begin position="43"/>
        <end position="188"/>
    </location>
</feature>
<dbReference type="EC" id="2.7.7.49" evidence="2"/>
<keyword evidence="2" id="KW-0808">Transferase</keyword>
<comment type="caution">
    <text evidence="2">The sequence shown here is derived from an EMBL/GenBank/DDBJ whole genome shotgun (WGS) entry which is preliminary data.</text>
</comment>
<dbReference type="PANTHER" id="PTHR34047:SF3">
    <property type="entry name" value="BLR2052 PROTEIN"/>
    <property type="match status" value="1"/>
</dbReference>
<dbReference type="PROSITE" id="PS50878">
    <property type="entry name" value="RT_POL"/>
    <property type="match status" value="1"/>
</dbReference>
<dbReference type="InterPro" id="IPR043502">
    <property type="entry name" value="DNA/RNA_pol_sf"/>
</dbReference>
<dbReference type="GO" id="GO:0003964">
    <property type="term" value="F:RNA-directed DNA polymerase activity"/>
    <property type="evidence" value="ECO:0007669"/>
    <property type="project" value="UniProtKB-KW"/>
</dbReference>
<accession>T1BC12</accession>
<dbReference type="SUPFAM" id="SSF56672">
    <property type="entry name" value="DNA/RNA polymerases"/>
    <property type="match status" value="1"/>
</dbReference>
<protein>
    <submittedName>
        <fullName evidence="2">RNA-directed DNA polymerase (Reverse transcriptase)</fullName>
        <ecNumber evidence="2">2.7.7.49</ecNumber>
    </submittedName>
</protein>
<organism evidence="2">
    <name type="scientific">mine drainage metagenome</name>
    <dbReference type="NCBI Taxonomy" id="410659"/>
    <lineage>
        <taxon>unclassified sequences</taxon>
        <taxon>metagenomes</taxon>
        <taxon>ecological metagenomes</taxon>
    </lineage>
</organism>
<dbReference type="Pfam" id="PF00078">
    <property type="entry name" value="RVT_1"/>
    <property type="match status" value="1"/>
</dbReference>
<dbReference type="AlphaFoldDB" id="T1BC12"/>
<evidence type="ECO:0000259" key="1">
    <source>
        <dbReference type="PROSITE" id="PS50878"/>
    </source>
</evidence>
<dbReference type="InterPro" id="IPR051083">
    <property type="entry name" value="GrpII_Intron_Splice-Mob/Def"/>
</dbReference>
<dbReference type="InterPro" id="IPR000477">
    <property type="entry name" value="RT_dom"/>
</dbReference>
<reference evidence="2" key="1">
    <citation type="submission" date="2013-08" db="EMBL/GenBank/DDBJ databases">
        <authorList>
            <person name="Mendez C."/>
            <person name="Richter M."/>
            <person name="Ferrer M."/>
            <person name="Sanchez J."/>
        </authorList>
    </citation>
    <scope>NUCLEOTIDE SEQUENCE</scope>
</reference>
<evidence type="ECO:0000313" key="2">
    <source>
        <dbReference type="EMBL" id="EQD70471.1"/>
    </source>
</evidence>
<dbReference type="EMBL" id="AUZX01004560">
    <property type="protein sequence ID" value="EQD70471.1"/>
    <property type="molecule type" value="Genomic_DNA"/>
</dbReference>
<keyword evidence="2" id="KW-0548">Nucleotidyltransferase</keyword>
<sequence length="188" mass="21722">MTKDKYVVLKAYKEAKANRGAPGIDKQSISVFEMDLKNNLYQLWNRMASGSYFPAATRYVEIDKSDGGKRILGIPTVKDRIAQGVAKAYIEPRLEEVFHEDSYGYRPNRSAHDAIEKARKRCWKYDWVIDLDIKAFFDTIDHELLLKAVSMHVSEPWIILYIKRWLKAPMQNKDGQLIDREQGLPQGG</sequence>
<reference evidence="2" key="2">
    <citation type="journal article" date="2014" name="ISME J.">
        <title>Microbial stratification in low pH oxic and suboxic macroscopic growths along an acid mine drainage.</title>
        <authorList>
            <person name="Mendez-Garcia C."/>
            <person name="Mesa V."/>
            <person name="Sprenger R.R."/>
            <person name="Richter M."/>
            <person name="Diez M.S."/>
            <person name="Solano J."/>
            <person name="Bargiela R."/>
            <person name="Golyshina O.V."/>
            <person name="Manteca A."/>
            <person name="Ramos J.L."/>
            <person name="Gallego J.R."/>
            <person name="Llorente I."/>
            <person name="Martins Dos Santos V.A."/>
            <person name="Jensen O.N."/>
            <person name="Pelaez A.I."/>
            <person name="Sanchez J."/>
            <person name="Ferrer M."/>
        </authorList>
    </citation>
    <scope>NUCLEOTIDE SEQUENCE</scope>
</reference>
<dbReference type="PANTHER" id="PTHR34047">
    <property type="entry name" value="NUCLEAR INTRON MATURASE 1, MITOCHONDRIAL-RELATED"/>
    <property type="match status" value="1"/>
</dbReference>
<dbReference type="CDD" id="cd01651">
    <property type="entry name" value="RT_G2_intron"/>
    <property type="match status" value="1"/>
</dbReference>
<gene>
    <name evidence="2" type="ORF">B1A_06273</name>
</gene>
<keyword evidence="2" id="KW-0695">RNA-directed DNA polymerase</keyword>